<keyword evidence="2" id="KW-1133">Transmembrane helix</keyword>
<accession>A0A1I2C7K4</accession>
<dbReference type="Proteomes" id="UP000199513">
    <property type="component" value="Unassembled WGS sequence"/>
</dbReference>
<reference evidence="3 4" key="1">
    <citation type="submission" date="2016-10" db="EMBL/GenBank/DDBJ databases">
        <authorList>
            <person name="de Groot N.N."/>
        </authorList>
    </citation>
    <scope>NUCLEOTIDE SEQUENCE [LARGE SCALE GENOMIC DNA]</scope>
    <source>
        <strain>GEY</strain>
        <strain evidence="4">DSM 9560</strain>
    </source>
</reference>
<feature type="transmembrane region" description="Helical" evidence="2">
    <location>
        <begin position="16"/>
        <end position="35"/>
    </location>
</feature>
<evidence type="ECO:0000313" key="4">
    <source>
        <dbReference type="Proteomes" id="UP000199513"/>
    </source>
</evidence>
<organism evidence="3 4">
    <name type="scientific">Thermoflexibacter ruber</name>
    <dbReference type="NCBI Taxonomy" id="1003"/>
    <lineage>
        <taxon>Bacteria</taxon>
        <taxon>Pseudomonadati</taxon>
        <taxon>Bacteroidota</taxon>
        <taxon>Cytophagia</taxon>
        <taxon>Cytophagales</taxon>
        <taxon>Thermoflexibacteraceae</taxon>
        <taxon>Thermoflexibacter</taxon>
    </lineage>
</organism>
<dbReference type="STRING" id="1003.SAMN04488541_1004125"/>
<dbReference type="AlphaFoldDB" id="A0A1I2C7K4"/>
<feature type="coiled-coil region" evidence="1">
    <location>
        <begin position="75"/>
        <end position="154"/>
    </location>
</feature>
<evidence type="ECO:0000313" key="3">
    <source>
        <dbReference type="EMBL" id="SFE64341.1"/>
    </source>
</evidence>
<evidence type="ECO:0000256" key="2">
    <source>
        <dbReference type="SAM" id="Phobius"/>
    </source>
</evidence>
<sequence>MSLEEILRILQENRMLAGYVIVGLLFIILLTFLFIKSLSARKQAAMSASPSMPTMGTATYAPAFSVDDQATKEFLNQLKQVANESQNIIEKLEVQIEQKRQQIEEKTAYMNELEKQLASMPMEQLIAQHAEKLKKDYEKKMNALEAKYRAKSTQMWIWGFIAGVILVGLAIAIYYFVFLKST</sequence>
<keyword evidence="4" id="KW-1185">Reference proteome</keyword>
<dbReference type="RefSeq" id="WP_091540079.1">
    <property type="nucleotide sequence ID" value="NZ_FONY01000004.1"/>
</dbReference>
<gene>
    <name evidence="3" type="ORF">SAMN04488541_1004125</name>
</gene>
<feature type="transmembrane region" description="Helical" evidence="2">
    <location>
        <begin position="156"/>
        <end position="177"/>
    </location>
</feature>
<name>A0A1I2C7K4_9BACT</name>
<keyword evidence="2" id="KW-0812">Transmembrane</keyword>
<proteinExistence type="predicted"/>
<keyword evidence="2" id="KW-0472">Membrane</keyword>
<protein>
    <submittedName>
        <fullName evidence="3">Uncharacterized protein</fullName>
    </submittedName>
</protein>
<keyword evidence="1" id="KW-0175">Coiled coil</keyword>
<dbReference type="EMBL" id="FONY01000004">
    <property type="protein sequence ID" value="SFE64341.1"/>
    <property type="molecule type" value="Genomic_DNA"/>
</dbReference>
<evidence type="ECO:0000256" key="1">
    <source>
        <dbReference type="SAM" id="Coils"/>
    </source>
</evidence>